<dbReference type="InterPro" id="IPR036908">
    <property type="entry name" value="RlpA-like_sf"/>
</dbReference>
<feature type="region of interest" description="Disordered" evidence="2">
    <location>
        <begin position="51"/>
        <end position="72"/>
    </location>
</feature>
<feature type="compositionally biased region" description="Basic residues" evidence="2">
    <location>
        <begin position="62"/>
        <end position="72"/>
    </location>
</feature>
<dbReference type="CDD" id="cd22191">
    <property type="entry name" value="DPBB_RlpA_EXP_N-like"/>
    <property type="match status" value="1"/>
</dbReference>
<feature type="chain" id="PRO_5022703735" description="RlpA-like protein double-psi beta-barrel domain-containing protein" evidence="3">
    <location>
        <begin position="23"/>
        <end position="172"/>
    </location>
</feature>
<dbReference type="Gene3D" id="2.40.40.10">
    <property type="entry name" value="RlpA-like domain"/>
    <property type="match status" value="1"/>
</dbReference>
<evidence type="ECO:0008006" key="6">
    <source>
        <dbReference type="Google" id="ProtNLM"/>
    </source>
</evidence>
<dbReference type="PANTHER" id="PTHR31836">
    <property type="match status" value="1"/>
</dbReference>
<feature type="signal peptide" evidence="3">
    <location>
        <begin position="1"/>
        <end position="22"/>
    </location>
</feature>
<keyword evidence="1 3" id="KW-0732">Signal</keyword>
<sequence length="172" mass="18714">MQTKLTLLLGVALALLITLTSAEKLILPSPEHIGTPEPHLSDTLASFASPRIPESAEQPHIEKRRHHTKPRSRTISNGKITYYFGNQLLNPACPGAPTPHDGSMTAAISFDSPFQCGDKIKISDSKGKHTTVTVVDRCAGCTYNWIDVTKGVFKVFSDLDAGVLRDVSFSKQ</sequence>
<organism evidence="4 5">
    <name type="scientific">Ustilago trichophora</name>
    <dbReference type="NCBI Taxonomy" id="86804"/>
    <lineage>
        <taxon>Eukaryota</taxon>
        <taxon>Fungi</taxon>
        <taxon>Dikarya</taxon>
        <taxon>Basidiomycota</taxon>
        <taxon>Ustilaginomycotina</taxon>
        <taxon>Ustilaginomycetes</taxon>
        <taxon>Ustilaginales</taxon>
        <taxon>Ustilaginaceae</taxon>
        <taxon>Ustilago</taxon>
    </lineage>
</organism>
<dbReference type="OrthoDB" id="406505at2759"/>
<gene>
    <name evidence="4" type="ORF">UTRI_03535</name>
</gene>
<dbReference type="SUPFAM" id="SSF50685">
    <property type="entry name" value="Barwin-like endoglucanases"/>
    <property type="match status" value="1"/>
</dbReference>
<dbReference type="AlphaFoldDB" id="A0A5C3E3T2"/>
<dbReference type="InterPro" id="IPR051477">
    <property type="entry name" value="Expansin_CellWall"/>
</dbReference>
<dbReference type="PANTHER" id="PTHR31836:SF27">
    <property type="entry name" value="RLPA-LIKE PROTEIN DOUBLE-PSI BETA-BARREL DOMAIN-CONTAINING PROTEIN"/>
    <property type="match status" value="1"/>
</dbReference>
<evidence type="ECO:0000313" key="5">
    <source>
        <dbReference type="Proteomes" id="UP000324022"/>
    </source>
</evidence>
<dbReference type="Proteomes" id="UP000324022">
    <property type="component" value="Unassembled WGS sequence"/>
</dbReference>
<proteinExistence type="predicted"/>
<name>A0A5C3E3T2_9BASI</name>
<reference evidence="4 5" key="1">
    <citation type="submission" date="2018-03" db="EMBL/GenBank/DDBJ databases">
        <authorList>
            <person name="Guldener U."/>
        </authorList>
    </citation>
    <scope>NUCLEOTIDE SEQUENCE [LARGE SCALE GENOMIC DNA]</scope>
    <source>
        <strain evidence="4 5">NBRC100155</strain>
    </source>
</reference>
<evidence type="ECO:0000256" key="3">
    <source>
        <dbReference type="SAM" id="SignalP"/>
    </source>
</evidence>
<accession>A0A5C3E3T2</accession>
<evidence type="ECO:0000256" key="2">
    <source>
        <dbReference type="SAM" id="MobiDB-lite"/>
    </source>
</evidence>
<keyword evidence="5" id="KW-1185">Reference proteome</keyword>
<dbReference type="EMBL" id="OOIN01000007">
    <property type="protein sequence ID" value="SPO24267.1"/>
    <property type="molecule type" value="Genomic_DNA"/>
</dbReference>
<evidence type="ECO:0000256" key="1">
    <source>
        <dbReference type="ARBA" id="ARBA00022729"/>
    </source>
</evidence>
<evidence type="ECO:0000313" key="4">
    <source>
        <dbReference type="EMBL" id="SPO24267.1"/>
    </source>
</evidence>
<protein>
    <recommendedName>
        <fullName evidence="6">RlpA-like protein double-psi beta-barrel domain-containing protein</fullName>
    </recommendedName>
</protein>